<reference evidence="1 2" key="1">
    <citation type="submission" date="2010-04" db="EMBL/GenBank/DDBJ databases">
        <authorList>
            <person name="Qin X."/>
            <person name="Bachman B."/>
            <person name="Battles P."/>
            <person name="Bell A."/>
            <person name="Bess C."/>
            <person name="Bickham C."/>
            <person name="Chaboub L."/>
            <person name="Chen D."/>
            <person name="Coyle M."/>
            <person name="Deiros D.R."/>
            <person name="Dinh H."/>
            <person name="Forbes L."/>
            <person name="Fowler G."/>
            <person name="Francisco L."/>
            <person name="Fu Q."/>
            <person name="Gubbala S."/>
            <person name="Hale W."/>
            <person name="Han Y."/>
            <person name="Hemphill L."/>
            <person name="Highlander S.K."/>
            <person name="Hirani K."/>
            <person name="Hogues M."/>
            <person name="Jackson L."/>
            <person name="Jakkamsetti A."/>
            <person name="Javaid M."/>
            <person name="Jiang H."/>
            <person name="Korchina V."/>
            <person name="Kovar C."/>
            <person name="Lara F."/>
            <person name="Lee S."/>
            <person name="Mata R."/>
            <person name="Mathew T."/>
            <person name="Moen C."/>
            <person name="Morales K."/>
            <person name="Munidasa M."/>
            <person name="Nazareth L."/>
            <person name="Ngo R."/>
            <person name="Nguyen L."/>
            <person name="Okwuonu G."/>
            <person name="Ongeri F."/>
            <person name="Patil S."/>
            <person name="Petrosino J."/>
            <person name="Pham C."/>
            <person name="Pham P."/>
            <person name="Pu L.-L."/>
            <person name="Puazo M."/>
            <person name="Raj R."/>
            <person name="Reid J."/>
            <person name="Rouhana J."/>
            <person name="Saada N."/>
            <person name="Shang Y."/>
            <person name="Simmons D."/>
            <person name="Thornton R."/>
            <person name="Warren J."/>
            <person name="Weissenberger G."/>
            <person name="Zhang J."/>
            <person name="Zhang L."/>
            <person name="Zhou C."/>
            <person name="Zhu D."/>
            <person name="Muzny D."/>
            <person name="Worley K."/>
            <person name="Gibbs R."/>
        </authorList>
    </citation>
    <scope>NUCLEOTIDE SEQUENCE [LARGE SCALE GENOMIC DNA]</scope>
    <source>
        <strain evidence="1 2">ATCC 49957</strain>
    </source>
</reference>
<dbReference type="AlphaFoldDB" id="D5RNT0"/>
<dbReference type="NCBIfam" id="TIGR03373">
    <property type="entry name" value="VI_minor_4"/>
    <property type="match status" value="1"/>
</dbReference>
<organism evidence="1 2">
    <name type="scientific">Pseudoroseomonas cervicalis ATCC 49957</name>
    <dbReference type="NCBI Taxonomy" id="525371"/>
    <lineage>
        <taxon>Bacteria</taxon>
        <taxon>Pseudomonadati</taxon>
        <taxon>Pseudomonadota</taxon>
        <taxon>Alphaproteobacteria</taxon>
        <taxon>Acetobacterales</taxon>
        <taxon>Roseomonadaceae</taxon>
        <taxon>Roseomonas</taxon>
    </lineage>
</organism>
<accession>D5RNT0</accession>
<dbReference type="Proteomes" id="UP000005324">
    <property type="component" value="Unassembled WGS sequence"/>
</dbReference>
<protein>
    <submittedName>
        <fullName evidence="1">Type VI secretion-associated protein, BMA_A0400 family</fullName>
    </submittedName>
</protein>
<keyword evidence="2" id="KW-1185">Reference proteome</keyword>
<dbReference type="InterPro" id="IPR038225">
    <property type="entry name" value="TagF_sf"/>
</dbReference>
<dbReference type="EMBL" id="ADVL01000542">
    <property type="protein sequence ID" value="EFH11040.1"/>
    <property type="molecule type" value="Genomic_DNA"/>
</dbReference>
<proteinExistence type="predicted"/>
<dbReference type="RefSeq" id="WP_007006367.1">
    <property type="nucleotide sequence ID" value="NZ_GG771040.1"/>
</dbReference>
<evidence type="ECO:0000313" key="2">
    <source>
        <dbReference type="Proteomes" id="UP000005324"/>
    </source>
</evidence>
<gene>
    <name evidence="1" type="ORF">HMPREF0731_2741</name>
</gene>
<name>D5RNT0_9PROT</name>
<comment type="caution">
    <text evidence="1">The sequence shown here is derived from an EMBL/GenBank/DDBJ whole genome shotgun (WGS) entry which is preliminary data.</text>
</comment>
<dbReference type="Pfam" id="PF09867">
    <property type="entry name" value="TagF_N"/>
    <property type="match status" value="1"/>
</dbReference>
<dbReference type="HOGENOM" id="CLU_2126424_0_0_5"/>
<dbReference type="Gene3D" id="3.40.1730.10">
    <property type="entry name" value="pa0076 domain"/>
    <property type="match status" value="1"/>
</dbReference>
<dbReference type="InterPro" id="IPR017748">
    <property type="entry name" value="TagF"/>
</dbReference>
<evidence type="ECO:0000313" key="1">
    <source>
        <dbReference type="EMBL" id="EFH11040.1"/>
    </source>
</evidence>
<sequence>MSATGLYGKLPAHGDFIRRNLPADAVAAWDGWAASLLQAGQAELGAQPFARAWDAMPCWCLALPGGACGAAPLCGVMAASRDAVGRRFPLLLAAPVADAAEGWFDALAEAARAA</sequence>
<feature type="non-terminal residue" evidence="1">
    <location>
        <position position="114"/>
    </location>
</feature>